<comment type="caution">
    <text evidence="1">The sequence shown here is derived from an EMBL/GenBank/DDBJ whole genome shotgun (WGS) entry which is preliminary data.</text>
</comment>
<dbReference type="Proteomes" id="UP000012371">
    <property type="component" value="Unassembled WGS sequence"/>
</dbReference>
<evidence type="ECO:0000313" key="2">
    <source>
        <dbReference type="Proteomes" id="UP000012371"/>
    </source>
</evidence>
<dbReference type="AlphaFoldDB" id="N1VU06"/>
<dbReference type="Gene3D" id="1.10.10.60">
    <property type="entry name" value="Homeodomain-like"/>
    <property type="match status" value="1"/>
</dbReference>
<keyword evidence="2" id="KW-1185">Reference proteome</keyword>
<protein>
    <submittedName>
        <fullName evidence="1">Uncharacterized protein</fullName>
    </submittedName>
</protein>
<name>N1VU06_9LEPT</name>
<accession>N1VU06</accession>
<gene>
    <name evidence="1" type="ORF">LEP1GSC203_0531</name>
</gene>
<dbReference type="EMBL" id="AOGW02000015">
    <property type="protein sequence ID" value="EMY60495.1"/>
    <property type="molecule type" value="Genomic_DNA"/>
</dbReference>
<reference evidence="1" key="1">
    <citation type="submission" date="2013-03" db="EMBL/GenBank/DDBJ databases">
        <authorList>
            <person name="Harkins D.M."/>
            <person name="Durkin A.S."/>
            <person name="Brinkac L.M."/>
            <person name="Haft D.H."/>
            <person name="Selengut J.D."/>
            <person name="Sanka R."/>
            <person name="DePew J."/>
            <person name="Purushe J."/>
            <person name="Hartskeerl R.A."/>
            <person name="Ahmed A."/>
            <person name="van der Linden H."/>
            <person name="Goris M.G.A."/>
            <person name="Vinetz J.M."/>
            <person name="Sutton G.G."/>
            <person name="Nierman W.C."/>
            <person name="Fouts D.E."/>
        </authorList>
    </citation>
    <scope>NUCLEOTIDE SEQUENCE [LARGE SCALE GENOMIC DNA]</scope>
    <source>
        <strain evidence="1">LT 11-33</strain>
    </source>
</reference>
<sequence length="50" mass="5938">MESQLEETIGLNQIAFFTGYSDWHFHRLFKSIQVSVLVHPLQFCLNTYFT</sequence>
<proteinExistence type="predicted"/>
<evidence type="ECO:0000313" key="1">
    <source>
        <dbReference type="EMBL" id="EMY60495.1"/>
    </source>
</evidence>
<organism evidence="1 2">
    <name type="scientific">Leptospira terpstrae serovar Hualin str. LT 11-33 = ATCC 700639</name>
    <dbReference type="NCBI Taxonomy" id="1257025"/>
    <lineage>
        <taxon>Bacteria</taxon>
        <taxon>Pseudomonadati</taxon>
        <taxon>Spirochaetota</taxon>
        <taxon>Spirochaetia</taxon>
        <taxon>Leptospirales</taxon>
        <taxon>Leptospiraceae</taxon>
        <taxon>Leptospira</taxon>
    </lineage>
</organism>